<dbReference type="SUPFAM" id="SSF52833">
    <property type="entry name" value="Thioredoxin-like"/>
    <property type="match status" value="1"/>
</dbReference>
<dbReference type="Pfam" id="PF13098">
    <property type="entry name" value="Thioredoxin_2"/>
    <property type="match status" value="1"/>
</dbReference>
<protein>
    <submittedName>
        <fullName evidence="3">Thioredoxin fold domain-containing protein</fullName>
    </submittedName>
</protein>
<evidence type="ECO:0000256" key="1">
    <source>
        <dbReference type="SAM" id="SignalP"/>
    </source>
</evidence>
<evidence type="ECO:0000313" key="3">
    <source>
        <dbReference type="EMBL" id="MCU6680352.1"/>
    </source>
</evidence>
<feature type="chain" id="PRO_5046900817" evidence="1">
    <location>
        <begin position="24"/>
        <end position="184"/>
    </location>
</feature>
<dbReference type="EMBL" id="JAMHKS010000078">
    <property type="protein sequence ID" value="MCU6680352.1"/>
    <property type="molecule type" value="Genomic_DNA"/>
</dbReference>
<dbReference type="InterPro" id="IPR012336">
    <property type="entry name" value="Thioredoxin-like_fold"/>
</dbReference>
<dbReference type="PANTHER" id="PTHR35272">
    <property type="entry name" value="THIOL:DISULFIDE INTERCHANGE PROTEIN DSBC-RELATED"/>
    <property type="match status" value="1"/>
</dbReference>
<organism evidence="3 4">
    <name type="scientific">Leclercia tamurae</name>
    <dbReference type="NCBI Taxonomy" id="2926467"/>
    <lineage>
        <taxon>Bacteria</taxon>
        <taxon>Pseudomonadati</taxon>
        <taxon>Pseudomonadota</taxon>
        <taxon>Gammaproteobacteria</taxon>
        <taxon>Enterobacterales</taxon>
        <taxon>Enterobacteriaceae</taxon>
        <taxon>Leclercia</taxon>
    </lineage>
</organism>
<feature type="signal peptide" evidence="1">
    <location>
        <begin position="1"/>
        <end position="23"/>
    </location>
</feature>
<keyword evidence="4" id="KW-1185">Reference proteome</keyword>
<dbReference type="RefSeq" id="WP_262664549.1">
    <property type="nucleotide sequence ID" value="NZ_JAMHKS010000078.1"/>
</dbReference>
<proteinExistence type="predicted"/>
<dbReference type="InterPro" id="IPR051470">
    <property type="entry name" value="Thiol:disulfide_interchange"/>
</dbReference>
<evidence type="ECO:0000259" key="2">
    <source>
        <dbReference type="Pfam" id="PF13098"/>
    </source>
</evidence>
<evidence type="ECO:0000313" key="4">
    <source>
        <dbReference type="Proteomes" id="UP001062027"/>
    </source>
</evidence>
<keyword evidence="1" id="KW-0732">Signal</keyword>
<accession>A0ABT2RHH5</accession>
<dbReference type="Gene3D" id="3.40.30.10">
    <property type="entry name" value="Glutaredoxin"/>
    <property type="match status" value="1"/>
</dbReference>
<dbReference type="InterPro" id="IPR036249">
    <property type="entry name" value="Thioredoxin-like_sf"/>
</dbReference>
<reference evidence="3" key="1">
    <citation type="submission" date="2022-05" db="EMBL/GenBank/DDBJ databases">
        <title>Description of a novel species of Leclercia; Leclercia tamurae and the Proposal for a Novel Genus Silvania gen. nov. Containing Two Novel Species Silvania hatchlandensis sp. nov. and Silvania confinis sp. nov. Isolated from the Rhizosphere of Oak.</title>
        <authorList>
            <person name="Maddock D.W."/>
            <person name="Brady C.L."/>
            <person name="Denman S."/>
            <person name="Arnold D."/>
        </authorList>
    </citation>
    <scope>NUCLEOTIDE SEQUENCE</scope>
    <source>
        <strain evidence="3">H6S3</strain>
    </source>
</reference>
<comment type="caution">
    <text evidence="3">The sequence shown here is derived from an EMBL/GenBank/DDBJ whole genome shotgun (WGS) entry which is preliminary data.</text>
</comment>
<dbReference type="Proteomes" id="UP001062027">
    <property type="component" value="Unassembled WGS sequence"/>
</dbReference>
<sequence>MMKGITKTIPIALLCAVSSGAFAATTPATDNTPQEAYDDITRSLDDLHPITFQAPAEKYKLLVFIDNQCVYCSEVVKNIKKYTDAGLTMSFLTVAPKSIRDSVIEDMGRVWCSADKTKSLQQAMAGFLPDNDTTPACSDLVTRQSALADRLGITVTPVMVVVEPETRSIVGSQPPAAILTALKK</sequence>
<feature type="domain" description="Thioredoxin-like fold" evidence="2">
    <location>
        <begin position="55"/>
        <end position="181"/>
    </location>
</feature>
<name>A0ABT2RHH5_9ENTR</name>
<gene>
    <name evidence="3" type="ORF">M8318_22135</name>
</gene>
<dbReference type="PANTHER" id="PTHR35272:SF3">
    <property type="entry name" value="THIOL:DISULFIDE INTERCHANGE PROTEIN DSBC"/>
    <property type="match status" value="1"/>
</dbReference>